<dbReference type="EMBL" id="KZ821617">
    <property type="protein sequence ID" value="PYH72061.1"/>
    <property type="molecule type" value="Genomic_DNA"/>
</dbReference>
<protein>
    <submittedName>
        <fullName evidence="1">Uncharacterized protein</fullName>
    </submittedName>
</protein>
<evidence type="ECO:0000313" key="1">
    <source>
        <dbReference type="EMBL" id="PYH72061.1"/>
    </source>
</evidence>
<dbReference type="RefSeq" id="XP_025565855.1">
    <property type="nucleotide sequence ID" value="XM_025701888.1"/>
</dbReference>
<organism evidence="1 2">
    <name type="scientific">Aspergillus vadensis (strain CBS 113365 / IMI 142717 / IBT 24658)</name>
    <dbReference type="NCBI Taxonomy" id="1448311"/>
    <lineage>
        <taxon>Eukaryota</taxon>
        <taxon>Fungi</taxon>
        <taxon>Dikarya</taxon>
        <taxon>Ascomycota</taxon>
        <taxon>Pezizomycotina</taxon>
        <taxon>Eurotiomycetes</taxon>
        <taxon>Eurotiomycetidae</taxon>
        <taxon>Eurotiales</taxon>
        <taxon>Aspergillaceae</taxon>
        <taxon>Aspergillus</taxon>
        <taxon>Aspergillus subgen. Circumdati</taxon>
    </lineage>
</organism>
<dbReference type="AlphaFoldDB" id="A0A319BIE4"/>
<dbReference type="Proteomes" id="UP000248405">
    <property type="component" value="Unassembled WGS sequence"/>
</dbReference>
<sequence length="71" mass="8070">MPRRFEGDYRWLRQIDSSTLSHDLALTAYTLPVVLSSLSKLSSCSLMSMSSVWFNAGNISECLQLTSYFRT</sequence>
<keyword evidence="2" id="KW-1185">Reference proteome</keyword>
<reference evidence="1" key="1">
    <citation type="submission" date="2016-12" db="EMBL/GenBank/DDBJ databases">
        <title>The genomes of Aspergillus section Nigri reveals drivers in fungal speciation.</title>
        <authorList>
            <consortium name="DOE Joint Genome Institute"/>
            <person name="Vesth T.C."/>
            <person name="Nybo J."/>
            <person name="Theobald S."/>
            <person name="Brandl J."/>
            <person name="Frisvad J.C."/>
            <person name="Nielsen K.F."/>
            <person name="Lyhne E.K."/>
            <person name="Kogle M.E."/>
            <person name="Kuo A."/>
            <person name="Riley R."/>
            <person name="Clum A."/>
            <person name="Nolan M."/>
            <person name="Lipzen A."/>
            <person name="Salamov A."/>
            <person name="Henrissat B."/>
            <person name="Wiebenga A."/>
            <person name="De Vries R.P."/>
            <person name="Grigoriev I.V."/>
            <person name="Mortensen U.H."/>
            <person name="Andersen M.R."/>
            <person name="Baker S.E."/>
        </authorList>
    </citation>
    <scope>NUCLEOTIDE SEQUENCE [LARGE SCALE GENOMIC DNA]</scope>
    <source>
        <strain evidence="1">CBS 113365</strain>
    </source>
</reference>
<gene>
    <name evidence="1" type="ORF">BO88DRAFT_205566</name>
</gene>
<accession>A0A319BIE4</accession>
<name>A0A319BIE4_ASPVC</name>
<dbReference type="GeneID" id="37206480"/>
<evidence type="ECO:0000313" key="2">
    <source>
        <dbReference type="Proteomes" id="UP000248405"/>
    </source>
</evidence>
<proteinExistence type="predicted"/>